<dbReference type="InterPro" id="IPR050232">
    <property type="entry name" value="FBL13/AtMIF1-like"/>
</dbReference>
<reference evidence="2 3" key="1">
    <citation type="journal article" date="2021" name="Comput. Struct. Biotechnol. J.">
        <title>De novo genome assembly of the potent medicinal plant Rehmannia glutinosa using nanopore technology.</title>
        <authorList>
            <person name="Ma L."/>
            <person name="Dong C."/>
            <person name="Song C."/>
            <person name="Wang X."/>
            <person name="Zheng X."/>
            <person name="Niu Y."/>
            <person name="Chen S."/>
            <person name="Feng W."/>
        </authorList>
    </citation>
    <scope>NUCLEOTIDE SEQUENCE [LARGE SCALE GENOMIC DNA]</scope>
    <source>
        <strain evidence="2">DH-2019</strain>
    </source>
</reference>
<gene>
    <name evidence="2" type="ORF">DH2020_044058</name>
</gene>
<protein>
    <recommendedName>
        <fullName evidence="1">FBD domain-containing protein</fullName>
    </recommendedName>
</protein>
<dbReference type="InterPro" id="IPR036047">
    <property type="entry name" value="F-box-like_dom_sf"/>
</dbReference>
<feature type="domain" description="FBD" evidence="1">
    <location>
        <begin position="317"/>
        <end position="390"/>
    </location>
</feature>
<dbReference type="CDD" id="cd22160">
    <property type="entry name" value="F-box_AtFBL13-like"/>
    <property type="match status" value="1"/>
</dbReference>
<dbReference type="EMBL" id="JABTTQ020002742">
    <property type="protein sequence ID" value="KAK6122179.1"/>
    <property type="molecule type" value="Genomic_DNA"/>
</dbReference>
<comment type="caution">
    <text evidence="2">The sequence shown here is derived from an EMBL/GenBank/DDBJ whole genome shotgun (WGS) entry which is preliminary data.</text>
</comment>
<dbReference type="InterPro" id="IPR032675">
    <property type="entry name" value="LRR_dom_sf"/>
</dbReference>
<dbReference type="Gene3D" id="3.80.10.10">
    <property type="entry name" value="Ribonuclease Inhibitor"/>
    <property type="match status" value="1"/>
</dbReference>
<evidence type="ECO:0000259" key="1">
    <source>
        <dbReference type="SMART" id="SM00579"/>
    </source>
</evidence>
<dbReference type="Pfam" id="PF08387">
    <property type="entry name" value="FBD"/>
    <property type="match status" value="1"/>
</dbReference>
<evidence type="ECO:0000313" key="3">
    <source>
        <dbReference type="Proteomes" id="UP001318860"/>
    </source>
</evidence>
<name>A0ABR0UHX4_REHGL</name>
<evidence type="ECO:0000313" key="2">
    <source>
        <dbReference type="EMBL" id="KAK6122179.1"/>
    </source>
</evidence>
<accession>A0ABR0UHX4</accession>
<dbReference type="Proteomes" id="UP001318860">
    <property type="component" value="Unassembled WGS sequence"/>
</dbReference>
<dbReference type="PANTHER" id="PTHR31900:SF34">
    <property type="entry name" value="EMB|CAB62440.1-RELATED"/>
    <property type="match status" value="1"/>
</dbReference>
<keyword evidence="3" id="KW-1185">Reference proteome</keyword>
<dbReference type="SUPFAM" id="SSF81383">
    <property type="entry name" value="F-box domain"/>
    <property type="match status" value="1"/>
</dbReference>
<dbReference type="InterPro" id="IPR001810">
    <property type="entry name" value="F-box_dom"/>
</dbReference>
<dbReference type="InterPro" id="IPR006566">
    <property type="entry name" value="FBD"/>
</dbReference>
<dbReference type="PANTHER" id="PTHR31900">
    <property type="entry name" value="F-BOX/RNI SUPERFAMILY PROTEIN-RELATED"/>
    <property type="match status" value="1"/>
</dbReference>
<sequence length="406" mass="47575">MEKTIQSIDMHMNQIVPSIDRLSDLPDDAICHILSFLPTKISVATSILAKRWRFLWAHVPNLDFGRCDFSIKAEYSDIIHRIMLLHKVKSMTTFRLFHIYSDKYQLETWITIAIERNVQNIDLHIVVRLPRLLEELIIDESYIMDESYIIDGKLDCFNISSPTLKKLTVDFPFNLDLKVKINAPALRYLQVYDCSCVYIIVSPMPSLIEADICVNNCSLEEDEVVKFLRCLGLLFSYLEFLLSNLVTFVLSKQIPLHFLDIDVSGSIVQFDHLTRLELKLDIDWRSLIKLLEIAVNLEVLIVDVDVSYWMEAKQVPICLLLHLRNIRIDQMRYTDHEFNMVRYFLRNAKVLKRMEIYCQDIEIDFKAKFDALQRISLFERGSEACQTKDTDTTEKKIENHLPLDEE</sequence>
<dbReference type="SMART" id="SM00579">
    <property type="entry name" value="FBD"/>
    <property type="match status" value="1"/>
</dbReference>
<dbReference type="Pfam" id="PF00646">
    <property type="entry name" value="F-box"/>
    <property type="match status" value="1"/>
</dbReference>
<dbReference type="InterPro" id="IPR053781">
    <property type="entry name" value="F-box_AtFBL13-like"/>
</dbReference>
<organism evidence="2 3">
    <name type="scientific">Rehmannia glutinosa</name>
    <name type="common">Chinese foxglove</name>
    <dbReference type="NCBI Taxonomy" id="99300"/>
    <lineage>
        <taxon>Eukaryota</taxon>
        <taxon>Viridiplantae</taxon>
        <taxon>Streptophyta</taxon>
        <taxon>Embryophyta</taxon>
        <taxon>Tracheophyta</taxon>
        <taxon>Spermatophyta</taxon>
        <taxon>Magnoliopsida</taxon>
        <taxon>eudicotyledons</taxon>
        <taxon>Gunneridae</taxon>
        <taxon>Pentapetalae</taxon>
        <taxon>asterids</taxon>
        <taxon>lamiids</taxon>
        <taxon>Lamiales</taxon>
        <taxon>Orobanchaceae</taxon>
        <taxon>Rehmannieae</taxon>
        <taxon>Rehmannia</taxon>
    </lineage>
</organism>
<proteinExistence type="predicted"/>